<dbReference type="SUPFAM" id="SSF57756">
    <property type="entry name" value="Retrovirus zinc finger-like domains"/>
    <property type="match status" value="1"/>
</dbReference>
<reference evidence="1 2" key="1">
    <citation type="submission" date="2015-08" db="EMBL/GenBank/DDBJ databases">
        <title>The genome of the Asian arowana (Scleropages formosus).</title>
        <authorList>
            <person name="Tan M.H."/>
            <person name="Gan H.M."/>
            <person name="Croft L.J."/>
            <person name="Austin C.M."/>
        </authorList>
    </citation>
    <scope>NUCLEOTIDE SEQUENCE [LARGE SCALE GENOMIC DNA]</scope>
    <source>
        <strain evidence="1">Aro1</strain>
    </source>
</reference>
<evidence type="ECO:0008006" key="3">
    <source>
        <dbReference type="Google" id="ProtNLM"/>
    </source>
</evidence>
<gene>
    <name evidence="1" type="ORF">Z043_123508</name>
</gene>
<feature type="non-terminal residue" evidence="1">
    <location>
        <position position="171"/>
    </location>
</feature>
<dbReference type="GO" id="GO:0003676">
    <property type="term" value="F:nucleic acid binding"/>
    <property type="evidence" value="ECO:0007669"/>
    <property type="project" value="InterPro"/>
</dbReference>
<name>A0A0P7W7H5_SCLFO</name>
<evidence type="ECO:0000313" key="1">
    <source>
        <dbReference type="EMBL" id="KPP58650.1"/>
    </source>
</evidence>
<sequence length="171" mass="19649">MRSSKTFFQAVFRLPCTDLMASERIMDLTQGDHPASDYAVDLRSLAEKSEWDQNALRTCFRQGLNPRLCKELVFRGETWTLNQYITAAVALYNQARDREARMQPVPDNHRPPSKGINSLHLSKGCLTTSDRQRRLQGQLCLYCGEPRHLWAKCPIRPDPPMSGTLRYNHLS</sequence>
<organism evidence="1 2">
    <name type="scientific">Scleropages formosus</name>
    <name type="common">Asian bonytongue</name>
    <name type="synonym">Osteoglossum formosum</name>
    <dbReference type="NCBI Taxonomy" id="113540"/>
    <lineage>
        <taxon>Eukaryota</taxon>
        <taxon>Metazoa</taxon>
        <taxon>Chordata</taxon>
        <taxon>Craniata</taxon>
        <taxon>Vertebrata</taxon>
        <taxon>Euteleostomi</taxon>
        <taxon>Actinopterygii</taxon>
        <taxon>Neopterygii</taxon>
        <taxon>Teleostei</taxon>
        <taxon>Osteoglossocephala</taxon>
        <taxon>Osteoglossomorpha</taxon>
        <taxon>Osteoglossiformes</taxon>
        <taxon>Osteoglossidae</taxon>
        <taxon>Scleropages</taxon>
    </lineage>
</organism>
<dbReference type="GO" id="GO:0008270">
    <property type="term" value="F:zinc ion binding"/>
    <property type="evidence" value="ECO:0007669"/>
    <property type="project" value="InterPro"/>
</dbReference>
<dbReference type="PANTHER" id="PTHR15503">
    <property type="entry name" value="LDOC1 RELATED"/>
    <property type="match status" value="1"/>
</dbReference>
<accession>A0A0P7W7H5</accession>
<proteinExistence type="predicted"/>
<dbReference type="InterPro" id="IPR036875">
    <property type="entry name" value="Znf_CCHC_sf"/>
</dbReference>
<protein>
    <recommendedName>
        <fullName evidence="3">CCHC-type domain-containing protein</fullName>
    </recommendedName>
</protein>
<dbReference type="PANTHER" id="PTHR15503:SF22">
    <property type="entry name" value="TRANSPOSON TY3-I GAG POLYPROTEIN"/>
    <property type="match status" value="1"/>
</dbReference>
<dbReference type="AlphaFoldDB" id="A0A0P7W7H5"/>
<dbReference type="Proteomes" id="UP000034805">
    <property type="component" value="Unassembled WGS sequence"/>
</dbReference>
<dbReference type="InterPro" id="IPR032567">
    <property type="entry name" value="RTL1-rel"/>
</dbReference>
<dbReference type="EMBL" id="JARO02013536">
    <property type="protein sequence ID" value="KPP58650.1"/>
    <property type="molecule type" value="Genomic_DNA"/>
</dbReference>
<evidence type="ECO:0000313" key="2">
    <source>
        <dbReference type="Proteomes" id="UP000034805"/>
    </source>
</evidence>
<comment type="caution">
    <text evidence="1">The sequence shown here is derived from an EMBL/GenBank/DDBJ whole genome shotgun (WGS) entry which is preliminary data.</text>
</comment>